<protein>
    <recommendedName>
        <fullName evidence="2">DUF5671 domain-containing protein</fullName>
    </recommendedName>
</protein>
<organism evidence="3 4">
    <name type="scientific">Candidatus Zambryskibacteria bacterium CG22_combo_CG10-13_8_21_14_all_42_17</name>
    <dbReference type="NCBI Taxonomy" id="1975118"/>
    <lineage>
        <taxon>Bacteria</taxon>
        <taxon>Candidatus Zambryskiibacteriota</taxon>
    </lineage>
</organism>
<feature type="transmembrane region" description="Helical" evidence="1">
    <location>
        <begin position="12"/>
        <end position="32"/>
    </location>
</feature>
<keyword evidence="1" id="KW-0812">Transmembrane</keyword>
<evidence type="ECO:0000313" key="3">
    <source>
        <dbReference type="EMBL" id="PIP55713.1"/>
    </source>
</evidence>
<feature type="transmembrane region" description="Helical" evidence="1">
    <location>
        <begin position="92"/>
        <end position="117"/>
    </location>
</feature>
<name>A0A2H0BDF4_9BACT</name>
<evidence type="ECO:0000256" key="1">
    <source>
        <dbReference type="SAM" id="Phobius"/>
    </source>
</evidence>
<evidence type="ECO:0000313" key="4">
    <source>
        <dbReference type="Proteomes" id="UP000229794"/>
    </source>
</evidence>
<dbReference type="Pfam" id="PF18920">
    <property type="entry name" value="DUF5671"/>
    <property type="match status" value="1"/>
</dbReference>
<evidence type="ECO:0000259" key="2">
    <source>
        <dbReference type="Pfam" id="PF18920"/>
    </source>
</evidence>
<accession>A0A2H0BDF4</accession>
<feature type="domain" description="DUF5671" evidence="2">
    <location>
        <begin position="9"/>
        <end position="141"/>
    </location>
</feature>
<sequence>MTGKITAKDFFLHISVIALLYVGTVALLNILFRVINVAFPQVTQYGYYDSASISLPVATLIVVFPLFLFLANLLHKGYKEDPSRKEYPVRKWLIYITLFIAGAVLAGDLVTLIYFFLDGQEMTAAFLLKVLSVLLVIGAIFSYYLDDLKERLTDARRNMWRILAAILVIGSIVLGFSVLGTPQNQRMLRYDSQKVSDLQNIQWQIVNYWQQKGELPESLGEVEDPISGFMVPVDPQTNDPYGYERTDILSFNLCAEFNKESQIINGSMPRMPQMAYPEPMGKSGSIGDSWQHEAGHKCFSRTIDPELYPVRLKQ</sequence>
<keyword evidence="1" id="KW-0472">Membrane</keyword>
<feature type="transmembrane region" description="Helical" evidence="1">
    <location>
        <begin position="158"/>
        <end position="179"/>
    </location>
</feature>
<dbReference type="Proteomes" id="UP000229794">
    <property type="component" value="Unassembled WGS sequence"/>
</dbReference>
<dbReference type="AlphaFoldDB" id="A0A2H0BDF4"/>
<feature type="transmembrane region" description="Helical" evidence="1">
    <location>
        <begin position="123"/>
        <end position="146"/>
    </location>
</feature>
<reference evidence="3 4" key="1">
    <citation type="submission" date="2017-09" db="EMBL/GenBank/DDBJ databases">
        <title>Depth-based differentiation of microbial function through sediment-hosted aquifers and enrichment of novel symbionts in the deep terrestrial subsurface.</title>
        <authorList>
            <person name="Probst A.J."/>
            <person name="Ladd B."/>
            <person name="Jarett J.K."/>
            <person name="Geller-Mcgrath D.E."/>
            <person name="Sieber C.M."/>
            <person name="Emerson J.B."/>
            <person name="Anantharaman K."/>
            <person name="Thomas B.C."/>
            <person name="Malmstrom R."/>
            <person name="Stieglmeier M."/>
            <person name="Klingl A."/>
            <person name="Woyke T."/>
            <person name="Ryan C.M."/>
            <person name="Banfield J.F."/>
        </authorList>
    </citation>
    <scope>NUCLEOTIDE SEQUENCE [LARGE SCALE GENOMIC DNA]</scope>
    <source>
        <strain evidence="3">CG22_combo_CG10-13_8_21_14_all_42_17</strain>
    </source>
</reference>
<comment type="caution">
    <text evidence="3">The sequence shown here is derived from an EMBL/GenBank/DDBJ whole genome shotgun (WGS) entry which is preliminary data.</text>
</comment>
<feature type="transmembrane region" description="Helical" evidence="1">
    <location>
        <begin position="52"/>
        <end position="71"/>
    </location>
</feature>
<keyword evidence="1" id="KW-1133">Transmembrane helix</keyword>
<gene>
    <name evidence="3" type="ORF">COX06_01845</name>
</gene>
<dbReference type="InterPro" id="IPR043728">
    <property type="entry name" value="DUF5671"/>
</dbReference>
<dbReference type="EMBL" id="PCST01000020">
    <property type="protein sequence ID" value="PIP55713.1"/>
    <property type="molecule type" value="Genomic_DNA"/>
</dbReference>
<proteinExistence type="predicted"/>